<evidence type="ECO:0000313" key="2">
    <source>
        <dbReference type="EMBL" id="UXH78095.1"/>
    </source>
</evidence>
<protein>
    <submittedName>
        <fullName evidence="2">Phosphotransferase</fullName>
    </submittedName>
</protein>
<feature type="domain" description="Aminoglycoside phosphotransferase" evidence="1">
    <location>
        <begin position="244"/>
        <end position="288"/>
    </location>
</feature>
<evidence type="ECO:0000313" key="3">
    <source>
        <dbReference type="Proteomes" id="UP001064933"/>
    </source>
</evidence>
<dbReference type="RefSeq" id="WP_261757868.1">
    <property type="nucleotide sequence ID" value="NZ_CP104562.2"/>
</dbReference>
<reference evidence="2" key="1">
    <citation type="submission" date="2022-10" db="EMBL/GenBank/DDBJ databases">
        <title>Characterization and whole genome sequencing of a new Roseateles species, isolated from fresh water.</title>
        <authorList>
            <person name="Guliayeva D.Y."/>
            <person name="Akhremchuk A.E."/>
            <person name="Sikolenko M.A."/>
            <person name="Valentovich L.N."/>
            <person name="Sidarenka A.V."/>
        </authorList>
    </citation>
    <scope>NUCLEOTIDE SEQUENCE</scope>
    <source>
        <strain evidence="2">BIM B-1768</strain>
    </source>
</reference>
<dbReference type="InterPro" id="IPR002575">
    <property type="entry name" value="Aminoglycoside_PTrfase"/>
</dbReference>
<accession>A0ABY6B4A3</accession>
<proteinExistence type="predicted"/>
<sequence length="393" mass="43844">MTASDSPALWPDADRAARFQQWLAPLVDRLGLRPDTLTLASSDASSRRYLRLRTADGGSLVVMDAPATPNQVRPFMEVAALMTGCGLHVPRLLAQDEDQGFVLMEDLGSLGYLEALRAAQVAQDMATASSLMRDATTALLRWQGCAAGASLPRFDEAFVRRELQIFVDWCVQAHHGKQWNERQLEQWNRTVALLVANITAQPMVPMHRDYMARNLMVCRSASPTSDDTAPTNIAPDAAAAPLNPGILDFQDAVLGPITYDLASLLRDAFLTWDEAEELDWAVRYWEGARSAGLFGIDPSTAAHADGPDPHPMAQDFGLFWRALEWTALQRHLKILGIFCRLKLRDGKPHYAEDLPRFYAYVVKTASRYMELTPLVRLMEDLQPQMMQTGFSLR</sequence>
<gene>
    <name evidence="2" type="ORF">N4261_24605</name>
</gene>
<dbReference type="Gene3D" id="3.30.200.20">
    <property type="entry name" value="Phosphorylase Kinase, domain 1"/>
    <property type="match status" value="1"/>
</dbReference>
<dbReference type="SUPFAM" id="SSF56112">
    <property type="entry name" value="Protein kinase-like (PK-like)"/>
    <property type="match status" value="1"/>
</dbReference>
<dbReference type="EMBL" id="CP104562">
    <property type="protein sequence ID" value="UXH78095.1"/>
    <property type="molecule type" value="Genomic_DNA"/>
</dbReference>
<name>A0ABY6B4A3_9BURK</name>
<dbReference type="Pfam" id="PF01636">
    <property type="entry name" value="APH"/>
    <property type="match status" value="2"/>
</dbReference>
<dbReference type="Gene3D" id="3.90.1200.10">
    <property type="match status" value="1"/>
</dbReference>
<keyword evidence="3" id="KW-1185">Reference proteome</keyword>
<evidence type="ECO:0000259" key="1">
    <source>
        <dbReference type="Pfam" id="PF01636"/>
    </source>
</evidence>
<dbReference type="InterPro" id="IPR011009">
    <property type="entry name" value="Kinase-like_dom_sf"/>
</dbReference>
<dbReference type="Proteomes" id="UP001064933">
    <property type="component" value="Chromosome"/>
</dbReference>
<feature type="domain" description="Aminoglycoside phosphotransferase" evidence="1">
    <location>
        <begin position="37"/>
        <end position="218"/>
    </location>
</feature>
<organism evidence="2 3">
    <name type="scientific">Roseateles amylovorans</name>
    <dbReference type="NCBI Taxonomy" id="2978473"/>
    <lineage>
        <taxon>Bacteria</taxon>
        <taxon>Pseudomonadati</taxon>
        <taxon>Pseudomonadota</taxon>
        <taxon>Betaproteobacteria</taxon>
        <taxon>Burkholderiales</taxon>
        <taxon>Sphaerotilaceae</taxon>
        <taxon>Roseateles</taxon>
    </lineage>
</organism>